<feature type="compositionally biased region" description="Acidic residues" evidence="1">
    <location>
        <begin position="267"/>
        <end position="279"/>
    </location>
</feature>
<proteinExistence type="predicted"/>
<feature type="region of interest" description="Disordered" evidence="1">
    <location>
        <begin position="258"/>
        <end position="320"/>
    </location>
</feature>
<protein>
    <recommendedName>
        <fullName evidence="2">2EXR domain-containing protein</fullName>
    </recommendedName>
</protein>
<sequence length="349" mass="39619">MLVEVKKLAKADTTPTFHFFPNLPPELRQRIWELSPLEPRTVVISDIPTRLVGNAEYEQQRPPRARAPAVLHANRESRLCTQSYYTKYFAAGAADGRYDWINLEVDTIHITQYSLRTVAKELPLVRNLVVEGFEVSMLSNNHVRCLWNMWALETVTMLHRAHFYEPYDDEIDPPWWAVWFFLIMEYEEAAEPVRFRLKAVHPESDHVPLEINQENYREVESYHRVHGVSGPIHFQTRSGSDPEFSSVYVTLNSDVGLADSKHKNDDGDPDVSDMEDVTEGDGQQADSELEGSSSGTPGNYDVKPTDSEGSGGVEDYSKADAATRWKSHIRKWLRDGLTVAGWVLAAGCP</sequence>
<dbReference type="InterPro" id="IPR045518">
    <property type="entry name" value="2EXR"/>
</dbReference>
<accession>A0A8H6JT13</accession>
<evidence type="ECO:0000313" key="3">
    <source>
        <dbReference type="EMBL" id="KAF6818799.1"/>
    </source>
</evidence>
<evidence type="ECO:0000313" key="4">
    <source>
        <dbReference type="Proteomes" id="UP000654918"/>
    </source>
</evidence>
<gene>
    <name evidence="3" type="ORF">CPLU01_13238</name>
</gene>
<dbReference type="Proteomes" id="UP000654918">
    <property type="component" value="Unassembled WGS sequence"/>
</dbReference>
<dbReference type="EMBL" id="WIGO01000297">
    <property type="protein sequence ID" value="KAF6818799.1"/>
    <property type="molecule type" value="Genomic_DNA"/>
</dbReference>
<feature type="compositionally biased region" description="Polar residues" evidence="1">
    <location>
        <begin position="284"/>
        <end position="297"/>
    </location>
</feature>
<dbReference type="AlphaFoldDB" id="A0A8H6JT13"/>
<keyword evidence="4" id="KW-1185">Reference proteome</keyword>
<evidence type="ECO:0000256" key="1">
    <source>
        <dbReference type="SAM" id="MobiDB-lite"/>
    </source>
</evidence>
<evidence type="ECO:0000259" key="2">
    <source>
        <dbReference type="Pfam" id="PF20150"/>
    </source>
</evidence>
<feature type="domain" description="2EXR" evidence="2">
    <location>
        <begin position="17"/>
        <end position="108"/>
    </location>
</feature>
<comment type="caution">
    <text evidence="3">The sequence shown here is derived from an EMBL/GenBank/DDBJ whole genome shotgun (WGS) entry which is preliminary data.</text>
</comment>
<dbReference type="Pfam" id="PF20150">
    <property type="entry name" value="2EXR"/>
    <property type="match status" value="1"/>
</dbReference>
<organism evidence="3 4">
    <name type="scientific">Colletotrichum plurivorum</name>
    <dbReference type="NCBI Taxonomy" id="2175906"/>
    <lineage>
        <taxon>Eukaryota</taxon>
        <taxon>Fungi</taxon>
        <taxon>Dikarya</taxon>
        <taxon>Ascomycota</taxon>
        <taxon>Pezizomycotina</taxon>
        <taxon>Sordariomycetes</taxon>
        <taxon>Hypocreomycetidae</taxon>
        <taxon>Glomerellales</taxon>
        <taxon>Glomerellaceae</taxon>
        <taxon>Colletotrichum</taxon>
        <taxon>Colletotrichum orchidearum species complex</taxon>
    </lineage>
</organism>
<name>A0A8H6JT13_9PEZI</name>
<dbReference type="PANTHER" id="PTHR35910">
    <property type="entry name" value="2EXR DOMAIN-CONTAINING PROTEIN"/>
    <property type="match status" value="1"/>
</dbReference>
<reference evidence="3" key="1">
    <citation type="journal article" date="2020" name="Phytopathology">
        <title>Genome Sequence Resources of Colletotrichum truncatum, C. plurivorum, C. musicola, and C. sojae: Four Species Pathogenic to Soybean (Glycine max).</title>
        <authorList>
            <person name="Rogerio F."/>
            <person name="Boufleur T.R."/>
            <person name="Ciampi-Guillardi M."/>
            <person name="Sukno S.A."/>
            <person name="Thon M.R."/>
            <person name="Massola Junior N.S."/>
            <person name="Baroncelli R."/>
        </authorList>
    </citation>
    <scope>NUCLEOTIDE SEQUENCE</scope>
    <source>
        <strain evidence="3">LFN00145</strain>
    </source>
</reference>
<dbReference type="PANTHER" id="PTHR35910:SF1">
    <property type="entry name" value="2EXR DOMAIN-CONTAINING PROTEIN"/>
    <property type="match status" value="1"/>
</dbReference>